<dbReference type="EMBL" id="CP036265">
    <property type="protein sequence ID" value="QDT15363.1"/>
    <property type="molecule type" value="Genomic_DNA"/>
</dbReference>
<dbReference type="RefSeq" id="WP_145358169.1">
    <property type="nucleotide sequence ID" value="NZ_CP036265.1"/>
</dbReference>
<name>A0A517P7M8_9PLAN</name>
<dbReference type="PANTHER" id="PTHR47152">
    <property type="entry name" value="SLR2084 PROTEIN-RELATED"/>
    <property type="match status" value="1"/>
</dbReference>
<dbReference type="AlphaFoldDB" id="A0A517P7M8"/>
<dbReference type="CDD" id="cd06260">
    <property type="entry name" value="DUF820-like"/>
    <property type="match status" value="1"/>
</dbReference>
<evidence type="ECO:0000313" key="3">
    <source>
        <dbReference type="Proteomes" id="UP000318741"/>
    </source>
</evidence>
<dbReference type="OrthoDB" id="275506at2"/>
<accession>A0A517P7M8</accession>
<dbReference type="InterPro" id="IPR011335">
    <property type="entry name" value="Restrct_endonuc-II-like"/>
</dbReference>
<gene>
    <name evidence="2" type="ORF">CA12_14480</name>
</gene>
<proteinExistence type="predicted"/>
<reference evidence="2 3" key="1">
    <citation type="submission" date="2019-02" db="EMBL/GenBank/DDBJ databases">
        <title>Deep-cultivation of Planctomycetes and their phenomic and genomic characterization uncovers novel biology.</title>
        <authorList>
            <person name="Wiegand S."/>
            <person name="Jogler M."/>
            <person name="Boedeker C."/>
            <person name="Pinto D."/>
            <person name="Vollmers J."/>
            <person name="Rivas-Marin E."/>
            <person name="Kohn T."/>
            <person name="Peeters S.H."/>
            <person name="Heuer A."/>
            <person name="Rast P."/>
            <person name="Oberbeckmann S."/>
            <person name="Bunk B."/>
            <person name="Jeske O."/>
            <person name="Meyerdierks A."/>
            <person name="Storesund J.E."/>
            <person name="Kallscheuer N."/>
            <person name="Luecker S."/>
            <person name="Lage O.M."/>
            <person name="Pohl T."/>
            <person name="Merkel B.J."/>
            <person name="Hornburger P."/>
            <person name="Mueller R.-W."/>
            <person name="Bruemmer F."/>
            <person name="Labrenz M."/>
            <person name="Spormann A.M."/>
            <person name="Op den Camp H."/>
            <person name="Overmann J."/>
            <person name="Amann R."/>
            <person name="Jetten M.S.M."/>
            <person name="Mascher T."/>
            <person name="Medema M.H."/>
            <person name="Devos D.P."/>
            <person name="Kaster A.-K."/>
            <person name="Ovreas L."/>
            <person name="Rohde M."/>
            <person name="Galperin M.Y."/>
            <person name="Jogler C."/>
        </authorList>
    </citation>
    <scope>NUCLEOTIDE SEQUENCE [LARGE SCALE GENOMIC DNA]</scope>
    <source>
        <strain evidence="2 3">CA12</strain>
    </source>
</reference>
<keyword evidence="3" id="KW-1185">Reference proteome</keyword>
<protein>
    <recommendedName>
        <fullName evidence="1">Putative restriction endonuclease domain-containing protein</fullName>
    </recommendedName>
</protein>
<evidence type="ECO:0000313" key="2">
    <source>
        <dbReference type="EMBL" id="QDT15363.1"/>
    </source>
</evidence>
<dbReference type="Gene3D" id="3.90.1570.10">
    <property type="entry name" value="tt1808, chain A"/>
    <property type="match status" value="1"/>
</dbReference>
<organism evidence="2 3">
    <name type="scientific">Alienimonas californiensis</name>
    <dbReference type="NCBI Taxonomy" id="2527989"/>
    <lineage>
        <taxon>Bacteria</taxon>
        <taxon>Pseudomonadati</taxon>
        <taxon>Planctomycetota</taxon>
        <taxon>Planctomycetia</taxon>
        <taxon>Planctomycetales</taxon>
        <taxon>Planctomycetaceae</taxon>
        <taxon>Alienimonas</taxon>
    </lineage>
</organism>
<dbReference type="KEGG" id="acaf:CA12_14480"/>
<evidence type="ECO:0000259" key="1">
    <source>
        <dbReference type="Pfam" id="PF05685"/>
    </source>
</evidence>
<dbReference type="InterPro" id="IPR008538">
    <property type="entry name" value="Uma2"/>
</dbReference>
<dbReference type="SUPFAM" id="SSF52980">
    <property type="entry name" value="Restriction endonuclease-like"/>
    <property type="match status" value="1"/>
</dbReference>
<dbReference type="InterPro" id="IPR012296">
    <property type="entry name" value="Nuclease_put_TT1808"/>
</dbReference>
<dbReference type="Proteomes" id="UP000318741">
    <property type="component" value="Chromosome"/>
</dbReference>
<dbReference type="Pfam" id="PF05685">
    <property type="entry name" value="Uma2"/>
    <property type="match status" value="1"/>
</dbReference>
<sequence length="248" mass="26525">MALLADSPPLAAPAVRRGSTAPVPPRDRVTAPAPAGRCVLAGANWEMYRRLRDEPANARFKLTYDGPSGRLEIEMPQGPLHESVARLIAYFVMAFRQSGGPRFRATGGVTLGREDLDRGLECDESFYISSLDDAPDLDANTLDLSSGALPPDLAIEVDVTSPGVEKLPIYAALGVPEVWVWNAADGSLAAHRLSESGGYAVTADSVELPGFPLAVAAELIRTRGDRDDGELQAAFAERLRQVSGEDNR</sequence>
<feature type="domain" description="Putative restriction endonuclease" evidence="1">
    <location>
        <begin position="45"/>
        <end position="201"/>
    </location>
</feature>